<feature type="domain" description="PI3K/PI4K catalytic" evidence="8">
    <location>
        <begin position="1776"/>
        <end position="2054"/>
    </location>
</feature>
<comment type="subcellular location">
    <subcellularLocation>
        <location evidence="1">Membrane</location>
        <topology evidence="1">Peripheral membrane protein</topology>
        <orientation evidence="1">Cytoplasmic side</orientation>
    </subcellularLocation>
</comment>
<dbReference type="Pfam" id="PF19274">
    <property type="entry name" value="PI4K_N"/>
    <property type="match status" value="2"/>
</dbReference>
<dbReference type="CDD" id="cd05167">
    <property type="entry name" value="PI4Kc_III_alpha"/>
    <property type="match status" value="1"/>
</dbReference>
<dbReference type="InterPro" id="IPR015433">
    <property type="entry name" value="PI3/4_kinase"/>
</dbReference>
<name>A0A6A1V4W1_9ROSI</name>
<dbReference type="GO" id="GO:0005737">
    <property type="term" value="C:cytoplasm"/>
    <property type="evidence" value="ECO:0007669"/>
    <property type="project" value="TreeGrafter"/>
</dbReference>
<dbReference type="GO" id="GO:0005886">
    <property type="term" value="C:plasma membrane"/>
    <property type="evidence" value="ECO:0007669"/>
    <property type="project" value="TreeGrafter"/>
</dbReference>
<keyword evidence="6" id="KW-0472">Membrane</keyword>
<dbReference type="SMART" id="SM00146">
    <property type="entry name" value="PI3Kc"/>
    <property type="match status" value="1"/>
</dbReference>
<keyword evidence="5 10" id="KW-0418">Kinase</keyword>
<dbReference type="Pfam" id="PF00454">
    <property type="entry name" value="PI3_PI4_kinase"/>
    <property type="match status" value="1"/>
</dbReference>
<feature type="compositionally biased region" description="Low complexity" evidence="7">
    <location>
        <begin position="187"/>
        <end position="201"/>
    </location>
</feature>
<dbReference type="FunFam" id="1.10.1070.11:FF:000012">
    <property type="entry name" value="Phosphatidylinositol 4-kinase alpha 1"/>
    <property type="match status" value="1"/>
</dbReference>
<gene>
    <name evidence="10" type="ORF">CJ030_MR7G011567</name>
</gene>
<dbReference type="InterPro" id="IPR042236">
    <property type="entry name" value="PI3K_accessory_sf"/>
</dbReference>
<proteinExistence type="inferred from homology"/>
<evidence type="ECO:0000259" key="8">
    <source>
        <dbReference type="PROSITE" id="PS50290"/>
    </source>
</evidence>
<dbReference type="PANTHER" id="PTHR10048">
    <property type="entry name" value="PHOSPHATIDYLINOSITOL KINASE"/>
    <property type="match status" value="1"/>
</dbReference>
<dbReference type="Gene3D" id="3.30.1010.10">
    <property type="entry name" value="Phosphatidylinositol 3-kinase Catalytic Subunit, Chain A, domain 4"/>
    <property type="match status" value="1"/>
</dbReference>
<dbReference type="InterPro" id="IPR000403">
    <property type="entry name" value="PI3/4_kinase_cat_dom"/>
</dbReference>
<evidence type="ECO:0000256" key="3">
    <source>
        <dbReference type="ARBA" id="ARBA00012169"/>
    </source>
</evidence>
<dbReference type="PROSITE" id="PS51545">
    <property type="entry name" value="PIK_HELICAL"/>
    <property type="match status" value="1"/>
</dbReference>
<evidence type="ECO:0000256" key="1">
    <source>
        <dbReference type="ARBA" id="ARBA00004287"/>
    </source>
</evidence>
<feature type="region of interest" description="Disordered" evidence="7">
    <location>
        <begin position="187"/>
        <end position="233"/>
    </location>
</feature>
<dbReference type="SUPFAM" id="SSF48371">
    <property type="entry name" value="ARM repeat"/>
    <property type="match status" value="2"/>
</dbReference>
<keyword evidence="4" id="KW-0808">Transferase</keyword>
<dbReference type="InterPro" id="IPR011009">
    <property type="entry name" value="Kinase-like_dom_sf"/>
</dbReference>
<evidence type="ECO:0000256" key="2">
    <source>
        <dbReference type="ARBA" id="ARBA00006209"/>
    </source>
</evidence>
<evidence type="ECO:0000256" key="7">
    <source>
        <dbReference type="SAM" id="MobiDB-lite"/>
    </source>
</evidence>
<dbReference type="PANTHER" id="PTHR10048:SF15">
    <property type="entry name" value="PHOSPHATIDYLINOSITOL 4-KINASE ALPHA"/>
    <property type="match status" value="1"/>
</dbReference>
<dbReference type="FunFam" id="3.30.1010.10:FF:000012">
    <property type="entry name" value="Phosphatidylinositol 4-kinase alpha 1"/>
    <property type="match status" value="1"/>
</dbReference>
<dbReference type="GO" id="GO:0004430">
    <property type="term" value="F:1-phosphatidylinositol 4-kinase activity"/>
    <property type="evidence" value="ECO:0007669"/>
    <property type="project" value="UniProtKB-EC"/>
</dbReference>
<sequence>MEALTELCDLVAENPTQFGDKLAWMCNRCPQTDSLFAGSPRVSRSQLNAVLAVARFLSKCSDSTDSRPKSVVLEFLRSVPSSFTLSFWPQAFTADSIASFFANFLNYVSRASELSPDFATDVAGFTGDIVLSALSDNSAISRIFLTALSRSFLPILPSDAHKLVSCLLDQLAIPALPSGAPRDQIATVNSETSSTQSSPLSVNHYQPNEGASPGNEASHVSGSSSSRIVDEATSATSSRGSVIVNGGSILWKSGVDQLGANLGFNDGGGGAAVIRQQVAWFEEESVESLEKQEIAFKLIAHILDKVHIDSGLLEQVRLIAKKQLQSLSVFLKIRKRDWNEQGSHLKARINTKLAVYQAAAKLQIMSIVVLDSDAKSTKRLVHEAVALLIDAAEACLISVWRKLRACGELFGSLLSGVAQVAVARGGQPLRILLIRLKPIVLAVCAQADTWGSPRGAMFESVVKTSIEIIESCWTKERAPVDTYIMGLATSIRERNDYEEQDDKEKREVPVMQLNVIHLLADLNVAAKKAEVVDMILPLFIESLEEGDASAPSLLRLQLLDAVSHIASLGFDKSYRETVVLLTRNYLGKISNLGSAESKTVAPEATTERVETIPAGFLLIASGLTSMKLRSDYRHRLLSLCSDVGLAAESKSGRSGADFLGPLLPAVAEICSDFNPTVDVEPSLLKLFRNLWFYVALFGLAPPIQKIQLPTKSMSSTLNSVGSMGTIALQAVGGPYMWNTQWSSAVQRIAQGTPPLVVSSVKWLEDELELYALHNPGSRRGNSDEKAAVTQRAALSAALGGRVDVAAMSTISGVKATYLLAVAFLEIIRFSSNGGILNGGAVVTASRSAFSCVFEYLKTPNLMPAVFQCLTAIVYRAFETAVSWLVRLFPMRLLKQIPLHFGREVTLALWLGLTLLLPCIEDRISNTGDEAEARDSSLFAHTCFLIKSMSRREEHIRDIAVNLLIQFRDRFPQVLWNSSCLDSLLFSIHNESPSAVVNDPAWMVAVRSLYQKIVREWIIKSLSYAPCTSQGLLQDKLCKANTWQRAQHTTDVVSLLSEIRIGTSKNDCWTGIQTATIPAVMAAAAAASGANLKLTEAFNLEVLSTGIVSATVKCNHAGEIAGMRRLYNTIGGFQSGASTGFGLGAGLQRLISGTSLQQPPAEDDLFNGMLLTKFVRLLQQFVNIAEKGGELDKSQFRETCSQATALLLSNLGSDSKSNVDGFSQLLRLLCWCPAYISTPDAMETGVFIWTWLVSAAPQLGSLVLAELVDAWLWTIDTKRGLFASEARCSGPSAKLRPHLVPGEPEMLPETDHVRQIIAHRLWLGFFIDRFEVVRHNSVEQLLLLGRLLQGTTKLPWKFSHHPAATGTFFTVMLLGLKFCSCQSQGNLQIFKTGLQLLEDRIYRASLGWFAFEPELYDMNNMSFAQSEAQSVSVFVHSLSNEREDALQSDSKARARENGGLSLDMNEQYHPVWGQIENYAMEREKRKQLLLMLCQHEADRLEVWAQPLNSKESTFSRPKISLEKWNEYARTAFSVDPRIAFSLASRFPTNTYMKAEITQLVQSHILDIRFIPEALPYFVTPKAVDENSALLQQLPHWAACSITQALEFLTPAYKGHPRVMAYVLRVLESYPPERVTFFMPQLVQALRYDEERLVEGYLLRATQRSDIFAHILVWHLQGETFVQESGKDAAAGKNSSFQALLPFVRQLIIDGFTPKARDLFQREFDFFDKVTSISGVLYPVPKEERRAGIRRELEKIEVQGEDLYLPTAPNKLVRGIRVDSGIPLQSAAKVPIMVTFDVVDRDGDRDDIKPQACIFKVGDDCRQDVLALQVIALLRDIFEAVGLNLYLFPYGVLPTGPERGIIEVVPNTRSRSQMGETTDGGLFEIFQQDYGPVGSPSFEAAREKFIVSSAGYAVASLLLQPKDRHNGNLLFDNVGRLVHIDFGFILETSPGGNMRFESAHFKLSHEMTQLLDPSGVMKSETWIQFVSLCVKGYLAARRYMDGIINTVLLMKDSGLPCFSRGDPIGNLRRRFHPEMSEREAANFMIRVCTDAYNKWTTAGYDLIQYLQQGIEK</sequence>
<organism evidence="10 11">
    <name type="scientific">Morella rubra</name>
    <name type="common">Chinese bayberry</name>
    <dbReference type="NCBI Taxonomy" id="262757"/>
    <lineage>
        <taxon>Eukaryota</taxon>
        <taxon>Viridiplantae</taxon>
        <taxon>Streptophyta</taxon>
        <taxon>Embryophyta</taxon>
        <taxon>Tracheophyta</taxon>
        <taxon>Spermatophyta</taxon>
        <taxon>Magnoliopsida</taxon>
        <taxon>eudicotyledons</taxon>
        <taxon>Gunneridae</taxon>
        <taxon>Pentapetalae</taxon>
        <taxon>rosids</taxon>
        <taxon>fabids</taxon>
        <taxon>Fagales</taxon>
        <taxon>Myricaceae</taxon>
        <taxon>Morella</taxon>
    </lineage>
</organism>
<dbReference type="InterPro" id="IPR036940">
    <property type="entry name" value="PI3/4_kinase_cat_sf"/>
</dbReference>
<dbReference type="Gene3D" id="1.25.40.70">
    <property type="entry name" value="Phosphatidylinositol 3-kinase, accessory domain (PIK)"/>
    <property type="match status" value="1"/>
</dbReference>
<keyword evidence="11" id="KW-1185">Reference proteome</keyword>
<dbReference type="InterPro" id="IPR045495">
    <property type="entry name" value="PI4K_N"/>
</dbReference>
<feature type="domain" description="PIK helical" evidence="9">
    <location>
        <begin position="1524"/>
        <end position="1705"/>
    </location>
</feature>
<evidence type="ECO:0000259" key="9">
    <source>
        <dbReference type="PROSITE" id="PS51545"/>
    </source>
</evidence>
<dbReference type="OrthoDB" id="10264149at2759"/>
<evidence type="ECO:0000256" key="4">
    <source>
        <dbReference type="ARBA" id="ARBA00022679"/>
    </source>
</evidence>
<evidence type="ECO:0000313" key="11">
    <source>
        <dbReference type="Proteomes" id="UP000516437"/>
    </source>
</evidence>
<dbReference type="InterPro" id="IPR016024">
    <property type="entry name" value="ARM-type_fold"/>
</dbReference>
<evidence type="ECO:0000313" key="10">
    <source>
        <dbReference type="EMBL" id="KAB1207246.1"/>
    </source>
</evidence>
<dbReference type="PROSITE" id="PS00915">
    <property type="entry name" value="PI3_4_KINASE_1"/>
    <property type="match status" value="1"/>
</dbReference>
<dbReference type="Proteomes" id="UP000516437">
    <property type="component" value="Chromosome 7"/>
</dbReference>
<dbReference type="Gene3D" id="1.10.1070.11">
    <property type="entry name" value="Phosphatidylinositol 3-/4-kinase, catalytic domain"/>
    <property type="match status" value="1"/>
</dbReference>
<dbReference type="EC" id="2.7.1.67" evidence="3"/>
<evidence type="ECO:0000256" key="6">
    <source>
        <dbReference type="ARBA" id="ARBA00023136"/>
    </source>
</evidence>
<protein>
    <recommendedName>
        <fullName evidence="3">1-phosphatidylinositol 4-kinase</fullName>
        <ecNumber evidence="3">2.7.1.67</ecNumber>
    </recommendedName>
</protein>
<dbReference type="EMBL" id="RXIC02000025">
    <property type="protein sequence ID" value="KAB1207246.1"/>
    <property type="molecule type" value="Genomic_DNA"/>
</dbReference>
<comment type="caution">
    <text evidence="10">The sequence shown here is derived from an EMBL/GenBank/DDBJ whole genome shotgun (WGS) entry which is preliminary data.</text>
</comment>
<evidence type="ECO:0000256" key="5">
    <source>
        <dbReference type="ARBA" id="ARBA00022777"/>
    </source>
</evidence>
<dbReference type="Pfam" id="PF00613">
    <property type="entry name" value="PI3Ka"/>
    <property type="match status" value="1"/>
</dbReference>
<dbReference type="GO" id="GO:0046854">
    <property type="term" value="P:phosphatidylinositol phosphate biosynthetic process"/>
    <property type="evidence" value="ECO:0007669"/>
    <property type="project" value="InterPro"/>
</dbReference>
<dbReference type="GO" id="GO:0048015">
    <property type="term" value="P:phosphatidylinositol-mediated signaling"/>
    <property type="evidence" value="ECO:0007669"/>
    <property type="project" value="TreeGrafter"/>
</dbReference>
<accession>A0A6A1V4W1</accession>
<dbReference type="SMART" id="SM00145">
    <property type="entry name" value="PI3Ka"/>
    <property type="match status" value="1"/>
</dbReference>
<comment type="similarity">
    <text evidence="2">Belongs to the PI3/PI4-kinase family. Type III PI4K subfamily.</text>
</comment>
<dbReference type="InterPro" id="IPR018936">
    <property type="entry name" value="PI3/4_kinase_CS"/>
</dbReference>
<dbReference type="InterPro" id="IPR001263">
    <property type="entry name" value="PI3K_accessory_dom"/>
</dbReference>
<dbReference type="SUPFAM" id="SSF56112">
    <property type="entry name" value="Protein kinase-like (PK-like)"/>
    <property type="match status" value="1"/>
</dbReference>
<dbReference type="PROSITE" id="PS50290">
    <property type="entry name" value="PI3_4_KINASE_3"/>
    <property type="match status" value="1"/>
</dbReference>
<reference evidence="10 11" key="1">
    <citation type="journal article" date="2019" name="Plant Biotechnol. J.">
        <title>The red bayberry genome and genetic basis of sex determination.</title>
        <authorList>
            <person name="Jia H.M."/>
            <person name="Jia H.J."/>
            <person name="Cai Q.L."/>
            <person name="Wang Y."/>
            <person name="Zhao H.B."/>
            <person name="Yang W.F."/>
            <person name="Wang G.Y."/>
            <person name="Li Y.H."/>
            <person name="Zhan D.L."/>
            <person name="Shen Y.T."/>
            <person name="Niu Q.F."/>
            <person name="Chang L."/>
            <person name="Qiu J."/>
            <person name="Zhao L."/>
            <person name="Xie H.B."/>
            <person name="Fu W.Y."/>
            <person name="Jin J."/>
            <person name="Li X.W."/>
            <person name="Jiao Y."/>
            <person name="Zhou C.C."/>
            <person name="Tu T."/>
            <person name="Chai C.Y."/>
            <person name="Gao J.L."/>
            <person name="Fan L.J."/>
            <person name="van de Weg E."/>
            <person name="Wang J.Y."/>
            <person name="Gao Z.S."/>
        </authorList>
    </citation>
    <scope>NUCLEOTIDE SEQUENCE [LARGE SCALE GENOMIC DNA]</scope>
    <source>
        <tissue evidence="10">Leaves</tissue>
    </source>
</reference>